<dbReference type="PANTHER" id="PTHR42734">
    <property type="entry name" value="METAL TRANSPORT SYSTEM ATP-BINDING PROTEIN TM_0124-RELATED"/>
    <property type="match status" value="1"/>
</dbReference>
<name>A0A7C2Z450_9CREN</name>
<dbReference type="Pfam" id="PF00005">
    <property type="entry name" value="ABC_tran"/>
    <property type="match status" value="1"/>
</dbReference>
<evidence type="ECO:0000256" key="2">
    <source>
        <dbReference type="ARBA" id="ARBA00022741"/>
    </source>
</evidence>
<evidence type="ECO:0000259" key="4">
    <source>
        <dbReference type="PROSITE" id="PS50893"/>
    </source>
</evidence>
<keyword evidence="2" id="KW-0547">Nucleotide-binding</keyword>
<evidence type="ECO:0000256" key="1">
    <source>
        <dbReference type="ARBA" id="ARBA00022448"/>
    </source>
</evidence>
<dbReference type="GO" id="GO:0005524">
    <property type="term" value="F:ATP binding"/>
    <property type="evidence" value="ECO:0007669"/>
    <property type="project" value="UniProtKB-KW"/>
</dbReference>
<gene>
    <name evidence="5" type="ORF">ENO36_03175</name>
</gene>
<dbReference type="GO" id="GO:0016887">
    <property type="term" value="F:ATP hydrolysis activity"/>
    <property type="evidence" value="ECO:0007669"/>
    <property type="project" value="InterPro"/>
</dbReference>
<dbReference type="InterPro" id="IPR003439">
    <property type="entry name" value="ABC_transporter-like_ATP-bd"/>
</dbReference>
<dbReference type="InterPro" id="IPR027417">
    <property type="entry name" value="P-loop_NTPase"/>
</dbReference>
<dbReference type="Gene3D" id="3.40.50.300">
    <property type="entry name" value="P-loop containing nucleotide triphosphate hydrolases"/>
    <property type="match status" value="1"/>
</dbReference>
<protein>
    <submittedName>
        <fullName evidence="5">ABC transporter ATP-binding protein</fullName>
    </submittedName>
</protein>
<dbReference type="PROSITE" id="PS50893">
    <property type="entry name" value="ABC_TRANSPORTER_2"/>
    <property type="match status" value="1"/>
</dbReference>
<proteinExistence type="predicted"/>
<keyword evidence="1" id="KW-0813">Transport</keyword>
<dbReference type="InterPro" id="IPR003593">
    <property type="entry name" value="AAA+_ATPase"/>
</dbReference>
<dbReference type="EMBL" id="DSFE01000070">
    <property type="protein sequence ID" value="HEU97841.1"/>
    <property type="molecule type" value="Genomic_DNA"/>
</dbReference>
<keyword evidence="3 5" id="KW-0067">ATP-binding</keyword>
<dbReference type="AlphaFoldDB" id="A0A7C2Z450"/>
<dbReference type="InterPro" id="IPR050153">
    <property type="entry name" value="Metal_Ion_Import_ABC"/>
</dbReference>
<evidence type="ECO:0000256" key="3">
    <source>
        <dbReference type="ARBA" id="ARBA00022840"/>
    </source>
</evidence>
<feature type="domain" description="ABC transporter" evidence="4">
    <location>
        <begin position="1"/>
        <end position="228"/>
    </location>
</feature>
<organism evidence="5">
    <name type="scientific">Fervidicoccus fontis</name>
    <dbReference type="NCBI Taxonomy" id="683846"/>
    <lineage>
        <taxon>Archaea</taxon>
        <taxon>Thermoproteota</taxon>
        <taxon>Thermoprotei</taxon>
        <taxon>Fervidicoccales</taxon>
        <taxon>Fervidicoccaceae</taxon>
        <taxon>Fervidicoccus</taxon>
    </lineage>
</organism>
<sequence>MKIRLKGAIGYSSPIYTDLDISLSLGKIYCVMGPNGSGKSTLLKTLSGTLPPLEGIVERDPNVKTIYLPSDPPSLPGMRGGDVALSVLAGDDRRLLYGNWVEGVEFERVESFLKELNFSLNLDRDFEEFSTGEKMKILLASSLASRAGILTLDEPMSHLDVKSRLSLYKIIRREKDRKLFVISLHEVTEASMICSEGIILDSKRAVGPIGIEEILREEVLSNVYGVKFKIISVEGRVVPIPISSSLA</sequence>
<dbReference type="SUPFAM" id="SSF52540">
    <property type="entry name" value="P-loop containing nucleoside triphosphate hydrolases"/>
    <property type="match status" value="1"/>
</dbReference>
<dbReference type="PANTHER" id="PTHR42734:SF20">
    <property type="entry name" value="ABC-TYPE IRON(III)-SIDEROPHORE TRANSPORT SYSTEM, ATPASE COMPONENT"/>
    <property type="match status" value="1"/>
</dbReference>
<evidence type="ECO:0000313" key="5">
    <source>
        <dbReference type="EMBL" id="HEU97841.1"/>
    </source>
</evidence>
<comment type="caution">
    <text evidence="5">The sequence shown here is derived from an EMBL/GenBank/DDBJ whole genome shotgun (WGS) entry which is preliminary data.</text>
</comment>
<dbReference type="Proteomes" id="UP000885664">
    <property type="component" value="Unassembled WGS sequence"/>
</dbReference>
<accession>A0A7C2Z450</accession>
<dbReference type="SMART" id="SM00382">
    <property type="entry name" value="AAA"/>
    <property type="match status" value="1"/>
</dbReference>
<reference evidence="5" key="1">
    <citation type="journal article" date="2020" name="mSystems">
        <title>Genome- and Community-Level Interaction Insights into Carbon Utilization and Element Cycling Functions of Hydrothermarchaeota in Hydrothermal Sediment.</title>
        <authorList>
            <person name="Zhou Z."/>
            <person name="Liu Y."/>
            <person name="Xu W."/>
            <person name="Pan J."/>
            <person name="Luo Z.H."/>
            <person name="Li M."/>
        </authorList>
    </citation>
    <scope>NUCLEOTIDE SEQUENCE [LARGE SCALE GENOMIC DNA]</scope>
    <source>
        <strain evidence="5">SpSt-1259</strain>
    </source>
</reference>